<sequence length="193" mass="22437">MIGNEQKTWTQVYSCGEATLHRMIKSQTKRTVGWCEINIAQHEEDSTVYPFKSVMCVFTNMKYDNALMIFFNNGKEPLHFFCDSEQDRDSLHQLLASIPAGKFKEVAIGVGAKAELETECFKKGKLKWASRQMVVVKNRILIFRSNDKSQFPLNMISLLEPNIFVSLSDQYEKAIQVFHSIFFFYLREKKINK</sequence>
<evidence type="ECO:0000313" key="1">
    <source>
        <dbReference type="EMBL" id="ETO10696.1"/>
    </source>
</evidence>
<name>X6MAK0_RETFI</name>
<protein>
    <submittedName>
        <fullName evidence="1">Uncharacterized protein</fullName>
    </submittedName>
</protein>
<evidence type="ECO:0000313" key="2">
    <source>
        <dbReference type="Proteomes" id="UP000023152"/>
    </source>
</evidence>
<reference evidence="1 2" key="1">
    <citation type="journal article" date="2013" name="Curr. Biol.">
        <title>The Genome of the Foraminiferan Reticulomyxa filosa.</title>
        <authorList>
            <person name="Glockner G."/>
            <person name="Hulsmann N."/>
            <person name="Schleicher M."/>
            <person name="Noegel A.A."/>
            <person name="Eichinger L."/>
            <person name="Gallinger C."/>
            <person name="Pawlowski J."/>
            <person name="Sierra R."/>
            <person name="Euteneuer U."/>
            <person name="Pillet L."/>
            <person name="Moustafa A."/>
            <person name="Platzer M."/>
            <person name="Groth M."/>
            <person name="Szafranski K."/>
            <person name="Schliwa M."/>
        </authorList>
    </citation>
    <scope>NUCLEOTIDE SEQUENCE [LARGE SCALE GENOMIC DNA]</scope>
</reference>
<comment type="caution">
    <text evidence="1">The sequence shown here is derived from an EMBL/GenBank/DDBJ whole genome shotgun (WGS) entry which is preliminary data.</text>
</comment>
<keyword evidence="2" id="KW-1185">Reference proteome</keyword>
<dbReference type="AlphaFoldDB" id="X6MAK0"/>
<dbReference type="EMBL" id="ASPP01023234">
    <property type="protein sequence ID" value="ETO10696.1"/>
    <property type="molecule type" value="Genomic_DNA"/>
</dbReference>
<dbReference type="Proteomes" id="UP000023152">
    <property type="component" value="Unassembled WGS sequence"/>
</dbReference>
<accession>X6MAK0</accession>
<gene>
    <name evidence="1" type="ORF">RFI_26681</name>
</gene>
<organism evidence="1 2">
    <name type="scientific">Reticulomyxa filosa</name>
    <dbReference type="NCBI Taxonomy" id="46433"/>
    <lineage>
        <taxon>Eukaryota</taxon>
        <taxon>Sar</taxon>
        <taxon>Rhizaria</taxon>
        <taxon>Retaria</taxon>
        <taxon>Foraminifera</taxon>
        <taxon>Monothalamids</taxon>
        <taxon>Reticulomyxidae</taxon>
        <taxon>Reticulomyxa</taxon>
    </lineage>
</organism>
<proteinExistence type="predicted"/>